<evidence type="ECO:0000256" key="3">
    <source>
        <dbReference type="ARBA" id="ARBA00023125"/>
    </source>
</evidence>
<reference evidence="8" key="1">
    <citation type="journal article" date="2020" name="mSystems">
        <title>Genome- and Community-Level Interaction Insights into Carbon Utilization and Element Cycling Functions of Hydrothermarchaeota in Hydrothermal Sediment.</title>
        <authorList>
            <person name="Zhou Z."/>
            <person name="Liu Y."/>
            <person name="Xu W."/>
            <person name="Pan J."/>
            <person name="Luo Z.H."/>
            <person name="Li M."/>
        </authorList>
    </citation>
    <scope>NUCLEOTIDE SEQUENCE [LARGE SCALE GENOMIC DNA]</scope>
    <source>
        <strain evidence="8">SpSt-374</strain>
    </source>
</reference>
<feature type="domain" description="HTH araC/xylS-type" evidence="6">
    <location>
        <begin position="172"/>
        <end position="270"/>
    </location>
</feature>
<comment type="caution">
    <text evidence="8">The sequence shown here is derived from an EMBL/GenBank/DDBJ whole genome shotgun (WGS) entry which is preliminary data.</text>
</comment>
<evidence type="ECO:0000259" key="6">
    <source>
        <dbReference type="PROSITE" id="PS01124"/>
    </source>
</evidence>
<dbReference type="PROSITE" id="PS01124">
    <property type="entry name" value="HTH_ARAC_FAMILY_2"/>
    <property type="match status" value="1"/>
</dbReference>
<proteinExistence type="predicted"/>
<feature type="modified residue" description="4-aspartylphosphate" evidence="5">
    <location>
        <position position="52"/>
    </location>
</feature>
<accession>A0A7C3VTP7</accession>
<dbReference type="Gene3D" id="3.40.50.2300">
    <property type="match status" value="1"/>
</dbReference>
<dbReference type="EMBL" id="DSPX01000179">
    <property type="protein sequence ID" value="HGG02376.1"/>
    <property type="molecule type" value="Genomic_DNA"/>
</dbReference>
<dbReference type="SMART" id="SM00448">
    <property type="entry name" value="REC"/>
    <property type="match status" value="1"/>
</dbReference>
<dbReference type="InterPro" id="IPR018062">
    <property type="entry name" value="HTH_AraC-typ_CS"/>
</dbReference>
<evidence type="ECO:0000256" key="4">
    <source>
        <dbReference type="ARBA" id="ARBA00023163"/>
    </source>
</evidence>
<dbReference type="Pfam" id="PF12833">
    <property type="entry name" value="HTH_18"/>
    <property type="match status" value="1"/>
</dbReference>
<dbReference type="GO" id="GO:0000156">
    <property type="term" value="F:phosphorelay response regulator activity"/>
    <property type="evidence" value="ECO:0007669"/>
    <property type="project" value="TreeGrafter"/>
</dbReference>
<feature type="domain" description="Response regulatory" evidence="7">
    <location>
        <begin position="3"/>
        <end position="119"/>
    </location>
</feature>
<dbReference type="PANTHER" id="PTHR48111">
    <property type="entry name" value="REGULATOR OF RPOS"/>
    <property type="match status" value="1"/>
</dbReference>
<evidence type="ECO:0000313" key="8">
    <source>
        <dbReference type="EMBL" id="HGG02376.1"/>
    </source>
</evidence>
<gene>
    <name evidence="8" type="ORF">ENR15_17465</name>
</gene>
<dbReference type="AlphaFoldDB" id="A0A7C3VTP7"/>
<dbReference type="SMART" id="SM00342">
    <property type="entry name" value="HTH_ARAC"/>
    <property type="match status" value="1"/>
</dbReference>
<dbReference type="CDD" id="cd17574">
    <property type="entry name" value="REC_OmpR"/>
    <property type="match status" value="1"/>
</dbReference>
<evidence type="ECO:0000256" key="1">
    <source>
        <dbReference type="ARBA" id="ARBA00022553"/>
    </source>
</evidence>
<keyword evidence="2" id="KW-0805">Transcription regulation</keyword>
<dbReference type="Gene3D" id="1.10.10.60">
    <property type="entry name" value="Homeodomain-like"/>
    <property type="match status" value="2"/>
</dbReference>
<dbReference type="SUPFAM" id="SSF46689">
    <property type="entry name" value="Homeodomain-like"/>
    <property type="match status" value="2"/>
</dbReference>
<dbReference type="GO" id="GO:0003700">
    <property type="term" value="F:DNA-binding transcription factor activity"/>
    <property type="evidence" value="ECO:0007669"/>
    <property type="project" value="InterPro"/>
</dbReference>
<dbReference type="GO" id="GO:0032993">
    <property type="term" value="C:protein-DNA complex"/>
    <property type="evidence" value="ECO:0007669"/>
    <property type="project" value="TreeGrafter"/>
</dbReference>
<dbReference type="InterPro" id="IPR001789">
    <property type="entry name" value="Sig_transdc_resp-reg_receiver"/>
</dbReference>
<evidence type="ECO:0000259" key="7">
    <source>
        <dbReference type="PROSITE" id="PS50110"/>
    </source>
</evidence>
<keyword evidence="3" id="KW-0238">DNA-binding</keyword>
<dbReference type="InterPro" id="IPR039420">
    <property type="entry name" value="WalR-like"/>
</dbReference>
<keyword evidence="1 5" id="KW-0597">Phosphoprotein</keyword>
<dbReference type="PROSITE" id="PS50110">
    <property type="entry name" value="RESPONSE_REGULATORY"/>
    <property type="match status" value="1"/>
</dbReference>
<dbReference type="InterPro" id="IPR018060">
    <property type="entry name" value="HTH_AraC"/>
</dbReference>
<keyword evidence="4" id="KW-0804">Transcription</keyword>
<protein>
    <submittedName>
        <fullName evidence="8">Response regulator transcription factor</fullName>
    </submittedName>
</protein>
<dbReference type="InterPro" id="IPR009057">
    <property type="entry name" value="Homeodomain-like_sf"/>
</dbReference>
<organism evidence="8">
    <name type="scientific">Planktothricoides sp. SpSt-374</name>
    <dbReference type="NCBI Taxonomy" id="2282167"/>
    <lineage>
        <taxon>Bacteria</taxon>
        <taxon>Bacillati</taxon>
        <taxon>Cyanobacteriota</taxon>
        <taxon>Cyanophyceae</taxon>
        <taxon>Oscillatoriophycideae</taxon>
        <taxon>Oscillatoriales</taxon>
        <taxon>Oscillatoriaceae</taxon>
        <taxon>Planktothricoides</taxon>
    </lineage>
</organism>
<dbReference type="PROSITE" id="PS00041">
    <property type="entry name" value="HTH_ARAC_FAMILY_1"/>
    <property type="match status" value="1"/>
</dbReference>
<dbReference type="InterPro" id="IPR011006">
    <property type="entry name" value="CheY-like_superfamily"/>
</dbReference>
<dbReference type="GO" id="GO:0000976">
    <property type="term" value="F:transcription cis-regulatory region binding"/>
    <property type="evidence" value="ECO:0007669"/>
    <property type="project" value="TreeGrafter"/>
</dbReference>
<dbReference type="SUPFAM" id="SSF52172">
    <property type="entry name" value="CheY-like"/>
    <property type="match status" value="1"/>
</dbReference>
<dbReference type="GO" id="GO:0005829">
    <property type="term" value="C:cytosol"/>
    <property type="evidence" value="ECO:0007669"/>
    <property type="project" value="TreeGrafter"/>
</dbReference>
<dbReference type="PANTHER" id="PTHR48111:SF4">
    <property type="entry name" value="DNA-BINDING DUAL TRANSCRIPTIONAL REGULATOR OMPR"/>
    <property type="match status" value="1"/>
</dbReference>
<sequence length="274" mass="31442">MSKILVIEDETSTRDIVVDCLEAEGFQVIAADNGRLGVQQAHVHQPDLILCDIMLPKLDGYGVLDALRKDAITAIIPFIFLTAKNDRQERMQGMAMGADDYITKPFTTTELVLAISSRLQYRQMLERIYAATPALSHRHKTSEPQPELSVNPHGLENPSESTFQYPEHRQLQKIFAFIETNYHQPIGLNEIAQEFGYSPSYLTSLVRRLTGQTLYQWIVQRRMFQARQLLLDTDFAVHQIAEVVGYVDTGHFVKHFRQLHKKPPKTWRDGHRTI</sequence>
<evidence type="ECO:0000256" key="2">
    <source>
        <dbReference type="ARBA" id="ARBA00023015"/>
    </source>
</evidence>
<evidence type="ECO:0000256" key="5">
    <source>
        <dbReference type="PROSITE-ProRule" id="PRU00169"/>
    </source>
</evidence>
<name>A0A7C3VTP7_9CYAN</name>
<dbReference type="Pfam" id="PF00072">
    <property type="entry name" value="Response_reg"/>
    <property type="match status" value="1"/>
</dbReference>